<name>A0A7Z9E4Z5_9CYAN</name>
<dbReference type="AlphaFoldDB" id="A0A7Z9E4Z5"/>
<reference evidence="1" key="1">
    <citation type="submission" date="2019-10" db="EMBL/GenBank/DDBJ databases">
        <authorList>
            <consortium name="Genoscope - CEA"/>
            <person name="William W."/>
        </authorList>
    </citation>
    <scope>NUCLEOTIDE SEQUENCE [LARGE SCALE GENOMIC DNA]</scope>
    <source>
        <strain evidence="1">BBR_PRJEB10994</strain>
    </source>
</reference>
<dbReference type="SUPFAM" id="SSF51120">
    <property type="entry name" value="beta-Roll"/>
    <property type="match status" value="1"/>
</dbReference>
<dbReference type="InterPro" id="IPR011049">
    <property type="entry name" value="Serralysin-like_metalloprot_C"/>
</dbReference>
<protein>
    <submittedName>
        <fullName evidence="1">Uncharacterized protein</fullName>
    </submittedName>
</protein>
<comment type="caution">
    <text evidence="1">The sequence shown here is derived from an EMBL/GenBank/DDBJ whole genome shotgun (WGS) entry which is preliminary data.</text>
</comment>
<evidence type="ECO:0000313" key="1">
    <source>
        <dbReference type="EMBL" id="VXD25883.1"/>
    </source>
</evidence>
<sequence>MATFTGSPFQGTLLGTNKADTFSGQVTGNAESATAYGAFNAQIDAGNGIDTITLMGKAGASGVGYGAYNSTLNGNNGNDIIKISGIGSSSDDIVYTIDLRNNVSSLPPSPFLSFVTPPEDFNHDGWLETVLKINLGPASSNPYDVAEFEVQYDGVPTGITVNIGDSSTNNGFGGDGATQSNDAELNIGGVIGSSNIYNDLFIWAHDGAPSPQLELIPDLVSQGSTVNLTVQDEFLAWNNNSGISGSLDSPYLYSLNGQADTEGPVNYDIFAAFNRVIDGNYRYGSGVGEAKIRLRDLDSSLGIGVYQSSVGGDNGNDTLNISGTNFGIKDALISGGNGDDTFTVGTGQGTVDGGRGKDNLIIDYFQLDPSTQKPTNVIVSTNSGGDVLISGTTDNLGNHFDTFGQSNAWTQTIKGVELFAVNGTTYNASQFISKFG</sequence>
<dbReference type="RefSeq" id="WP_083622914.1">
    <property type="nucleotide sequence ID" value="NZ_LR735023.1"/>
</dbReference>
<dbReference type="OrthoDB" id="9784009at2"/>
<keyword evidence="2" id="KW-1185">Reference proteome</keyword>
<dbReference type="EMBL" id="CZCS02000243">
    <property type="protein sequence ID" value="VXD25883.1"/>
    <property type="molecule type" value="Genomic_DNA"/>
</dbReference>
<accession>A0A7Z9E4Z5</accession>
<organism evidence="1 2">
    <name type="scientific">Planktothrix paucivesiculata PCC 9631</name>
    <dbReference type="NCBI Taxonomy" id="671071"/>
    <lineage>
        <taxon>Bacteria</taxon>
        <taxon>Bacillati</taxon>
        <taxon>Cyanobacteriota</taxon>
        <taxon>Cyanophyceae</taxon>
        <taxon>Oscillatoriophycideae</taxon>
        <taxon>Oscillatoriales</taxon>
        <taxon>Microcoleaceae</taxon>
        <taxon>Planktothrix</taxon>
    </lineage>
</organism>
<dbReference type="PRINTS" id="PR00313">
    <property type="entry name" value="CABNDNGRPT"/>
</dbReference>
<dbReference type="Proteomes" id="UP000182190">
    <property type="component" value="Unassembled WGS sequence"/>
</dbReference>
<gene>
    <name evidence="1" type="ORF">PL9631_980005</name>
</gene>
<dbReference type="Gene3D" id="2.160.20.160">
    <property type="match status" value="1"/>
</dbReference>
<proteinExistence type="predicted"/>
<evidence type="ECO:0000313" key="2">
    <source>
        <dbReference type="Proteomes" id="UP000182190"/>
    </source>
</evidence>